<name>A0A3L8PW30_9GAMM</name>
<evidence type="ECO:0000313" key="2">
    <source>
        <dbReference type="Proteomes" id="UP000281474"/>
    </source>
</evidence>
<comment type="caution">
    <text evidence="1">The sequence shown here is derived from an EMBL/GenBank/DDBJ whole genome shotgun (WGS) entry which is preliminary data.</text>
</comment>
<sequence>MTGQTINPIILAIGLGLDADAISSLHLYVQPDNQCCLLKTLALARSISVDRICDITQSLEDVSQPLGLVQLLNEWAITHNVRTNICLMDKRNEFCEYLATFKLYSVRWFELGVALGVPLSDLKSIERQPYNDIAEMAKILYFIKNQKRYCLSEMLERMENGSKFKNQVLAKEIRAWSKLNHISSSQEISSITKLEELCVLFDAFSMKDIELAFYMQMEGFKREYQTPTPINVMEVLKLASSRQALTIGRLLSSLLLEDKKTQAYRLSQRLNVPWKTIEPEMNTEVLFDDLLFEYKETQKWNLLYCFQLLKDYSDSAPVQLFCFEHQGNYSAEWSKERLAISLVNALHHKRFSIDDILGITSSPCSEIRCPDLSKYPELKTHQCKISTRLSPLDVVPLIRPFPLSLNISLLLGMKPNRKWFLGEFKGIREYDEMLLDDMSVQVWKEILTQWPFLEIDHLSSLLIGDN</sequence>
<protein>
    <submittedName>
        <fullName evidence="1">Uncharacterized protein</fullName>
    </submittedName>
</protein>
<reference evidence="1 2" key="1">
    <citation type="submission" date="2018-09" db="EMBL/GenBank/DDBJ databases">
        <title>Phylogeny of the Shewanellaceae, and recommendation for two new genera, Pseudoshewanella and Parashewanella.</title>
        <authorList>
            <person name="Wang G."/>
        </authorList>
    </citation>
    <scope>NUCLEOTIDE SEQUENCE [LARGE SCALE GENOMIC DNA]</scope>
    <source>
        <strain evidence="1 2">C51</strain>
    </source>
</reference>
<gene>
    <name evidence="1" type="ORF">D5018_11355</name>
</gene>
<accession>A0A3L8PW30</accession>
<dbReference type="RefSeq" id="WP_121839123.1">
    <property type="nucleotide sequence ID" value="NZ_ML014780.1"/>
</dbReference>
<evidence type="ECO:0000313" key="1">
    <source>
        <dbReference type="EMBL" id="RLV59544.1"/>
    </source>
</evidence>
<keyword evidence="2" id="KW-1185">Reference proteome</keyword>
<dbReference type="Proteomes" id="UP000281474">
    <property type="component" value="Unassembled WGS sequence"/>
</dbReference>
<dbReference type="AlphaFoldDB" id="A0A3L8PW30"/>
<dbReference type="EMBL" id="QZEI01000031">
    <property type="protein sequence ID" value="RLV59544.1"/>
    <property type="molecule type" value="Genomic_DNA"/>
</dbReference>
<organism evidence="1 2">
    <name type="scientific">Parashewanella curva</name>
    <dbReference type="NCBI Taxonomy" id="2338552"/>
    <lineage>
        <taxon>Bacteria</taxon>
        <taxon>Pseudomonadati</taxon>
        <taxon>Pseudomonadota</taxon>
        <taxon>Gammaproteobacteria</taxon>
        <taxon>Alteromonadales</taxon>
        <taxon>Shewanellaceae</taxon>
        <taxon>Parashewanella</taxon>
    </lineage>
</organism>
<proteinExistence type="predicted"/>